<dbReference type="AlphaFoldDB" id="A0A0B8P7X6"/>
<accession>A0A0B8P7X6</accession>
<sequence>MGQDLKHILPRAVGLVRYLQLLCINPRHIIILSLNAYTRIAFLVRVFT</sequence>
<reference evidence="1 2" key="1">
    <citation type="submission" date="2015-01" db="EMBL/GenBank/DDBJ databases">
        <title>Vibrio sp. C1 JCM 19231 whole genome shotgun sequence.</title>
        <authorList>
            <person name="Sawabe T."/>
            <person name="Meirelles P."/>
            <person name="Feng G."/>
            <person name="Sayaka M."/>
            <person name="Hattori M."/>
            <person name="Ohkuma M."/>
        </authorList>
    </citation>
    <scope>NUCLEOTIDE SEQUENCE [LARGE SCALE GENOMIC DNA]</scope>
    <source>
        <strain evidence="2">JCM 19231</strain>
    </source>
</reference>
<reference evidence="1 2" key="2">
    <citation type="submission" date="2015-01" db="EMBL/GenBank/DDBJ databases">
        <authorList>
            <consortium name="NBRP consortium"/>
            <person name="Sawabe T."/>
            <person name="Meirelles P."/>
            <person name="Feng G."/>
            <person name="Sayaka M."/>
            <person name="Hattori M."/>
            <person name="Ohkuma M."/>
        </authorList>
    </citation>
    <scope>NUCLEOTIDE SEQUENCE [LARGE SCALE GENOMIC DNA]</scope>
    <source>
        <strain evidence="2">JCM 19231</strain>
    </source>
</reference>
<protein>
    <submittedName>
        <fullName evidence="1">Uncharacterized protein</fullName>
    </submittedName>
</protein>
<organism evidence="1 2">
    <name type="scientific">Vibrio ishigakensis</name>
    <dbReference type="NCBI Taxonomy" id="1481914"/>
    <lineage>
        <taxon>Bacteria</taxon>
        <taxon>Pseudomonadati</taxon>
        <taxon>Pseudomonadota</taxon>
        <taxon>Gammaproteobacteria</taxon>
        <taxon>Vibrionales</taxon>
        <taxon>Vibrionaceae</taxon>
        <taxon>Vibrio</taxon>
    </lineage>
</organism>
<gene>
    <name evidence="1" type="ORF">JCM19231_1781</name>
</gene>
<evidence type="ECO:0000313" key="2">
    <source>
        <dbReference type="Proteomes" id="UP000031671"/>
    </source>
</evidence>
<dbReference type="Proteomes" id="UP000031671">
    <property type="component" value="Unassembled WGS sequence"/>
</dbReference>
<dbReference type="EMBL" id="BBRZ01000120">
    <property type="protein sequence ID" value="GAM59039.1"/>
    <property type="molecule type" value="Genomic_DNA"/>
</dbReference>
<comment type="caution">
    <text evidence="1">The sequence shown here is derived from an EMBL/GenBank/DDBJ whole genome shotgun (WGS) entry which is preliminary data.</text>
</comment>
<evidence type="ECO:0000313" key="1">
    <source>
        <dbReference type="EMBL" id="GAM59039.1"/>
    </source>
</evidence>
<keyword evidence="2" id="KW-1185">Reference proteome</keyword>
<proteinExistence type="predicted"/>
<name>A0A0B8P7X6_9VIBR</name>